<dbReference type="SUPFAM" id="SSF64182">
    <property type="entry name" value="DHH phosphoesterases"/>
    <property type="match status" value="1"/>
</dbReference>
<feature type="domain" description="DHHA1" evidence="2">
    <location>
        <begin position="252"/>
        <end position="334"/>
    </location>
</feature>
<evidence type="ECO:0008006" key="5">
    <source>
        <dbReference type="Google" id="ProtNLM"/>
    </source>
</evidence>
<dbReference type="InterPro" id="IPR001667">
    <property type="entry name" value="DDH_dom"/>
</dbReference>
<reference evidence="3 4" key="1">
    <citation type="journal article" date="2016" name="Nat. Commun.">
        <title>Thousands of microbial genomes shed light on interconnected biogeochemical processes in an aquifer system.</title>
        <authorList>
            <person name="Anantharaman K."/>
            <person name="Brown C.T."/>
            <person name="Hug L.A."/>
            <person name="Sharon I."/>
            <person name="Castelle C.J."/>
            <person name="Probst A.J."/>
            <person name="Thomas B.C."/>
            <person name="Singh A."/>
            <person name="Wilkins M.J."/>
            <person name="Karaoz U."/>
            <person name="Brodie E.L."/>
            <person name="Williams K.H."/>
            <person name="Hubbard S.S."/>
            <person name="Banfield J.F."/>
        </authorList>
    </citation>
    <scope>NUCLEOTIDE SEQUENCE [LARGE SCALE GENOMIC DNA]</scope>
</reference>
<dbReference type="EMBL" id="MFDD01000008">
    <property type="protein sequence ID" value="OGE40561.1"/>
    <property type="molecule type" value="Genomic_DNA"/>
</dbReference>
<evidence type="ECO:0000313" key="4">
    <source>
        <dbReference type="Proteomes" id="UP000177328"/>
    </source>
</evidence>
<dbReference type="Pfam" id="PF01368">
    <property type="entry name" value="DHH"/>
    <property type="match status" value="1"/>
</dbReference>
<dbReference type="InterPro" id="IPR051319">
    <property type="entry name" value="Oligoribo/pAp-PDE_c-di-AMP_PDE"/>
</dbReference>
<name>A0A1F5KIY1_9BACT</name>
<evidence type="ECO:0000259" key="1">
    <source>
        <dbReference type="Pfam" id="PF01368"/>
    </source>
</evidence>
<dbReference type="InterPro" id="IPR003156">
    <property type="entry name" value="DHHA1_dom"/>
</dbReference>
<sequence>MTEKLIKQAPIIWEAIAQAKNILLHCHPGPDGDSAGGSLAFYHLLKGLGKNPTVIAGDSPIPLGLSKLPGADQIVNKDYNSVIASEEKQSYDLFIILDSSSPDMISKKGEVVFPESMQTIVIDHHKSNQHFGQINLVDDSYIATCQMLYDLFKEWQILITPDMAVCLMVGIYVDSGGFRYARTTEETFRAGADLARLNPEFTQVLFELDNNNSPSKIYFQALALNSVEVIANKIALAAVSYEAMIEKGIDPEKTDKSEISNLLKSVIGWEIGASLVERERGVVDISLRTRDPEKYDLSKLAEKLEGGGHPAAAGATVKGSIANVKALLLEKLTELFYLN</sequence>
<dbReference type="PANTHER" id="PTHR47618:SF1">
    <property type="entry name" value="BIFUNCTIONAL OLIGORIBONUCLEASE AND PAP PHOSPHATASE NRNA"/>
    <property type="match status" value="1"/>
</dbReference>
<dbReference type="InterPro" id="IPR038763">
    <property type="entry name" value="DHH_sf"/>
</dbReference>
<dbReference type="Proteomes" id="UP000177328">
    <property type="component" value="Unassembled WGS sequence"/>
</dbReference>
<dbReference type="Gene3D" id="3.10.310.30">
    <property type="match status" value="1"/>
</dbReference>
<dbReference type="GO" id="GO:0003676">
    <property type="term" value="F:nucleic acid binding"/>
    <property type="evidence" value="ECO:0007669"/>
    <property type="project" value="InterPro"/>
</dbReference>
<accession>A0A1F5KIY1</accession>
<dbReference type="AlphaFoldDB" id="A0A1F5KIY1"/>
<evidence type="ECO:0000259" key="2">
    <source>
        <dbReference type="Pfam" id="PF02272"/>
    </source>
</evidence>
<evidence type="ECO:0000313" key="3">
    <source>
        <dbReference type="EMBL" id="OGE40561.1"/>
    </source>
</evidence>
<comment type="caution">
    <text evidence="3">The sequence shown here is derived from an EMBL/GenBank/DDBJ whole genome shotgun (WGS) entry which is preliminary data.</text>
</comment>
<dbReference type="Pfam" id="PF02272">
    <property type="entry name" value="DHHA1"/>
    <property type="match status" value="1"/>
</dbReference>
<protein>
    <recommendedName>
        <fullName evidence="5">DDH domain-containing protein</fullName>
    </recommendedName>
</protein>
<gene>
    <name evidence="3" type="ORF">A3D25_00385</name>
</gene>
<dbReference type="PANTHER" id="PTHR47618">
    <property type="entry name" value="BIFUNCTIONAL OLIGORIBONUCLEASE AND PAP PHOSPHATASE NRNA"/>
    <property type="match status" value="1"/>
</dbReference>
<dbReference type="Gene3D" id="3.90.1640.10">
    <property type="entry name" value="inorganic pyrophosphatase (n-terminal core)"/>
    <property type="match status" value="1"/>
</dbReference>
<feature type="domain" description="DDH" evidence="1">
    <location>
        <begin position="21"/>
        <end position="171"/>
    </location>
</feature>
<proteinExistence type="predicted"/>
<organism evidence="3 4">
    <name type="scientific">Candidatus Daviesbacteria bacterium RIFCSPHIGHO2_02_FULL_43_12</name>
    <dbReference type="NCBI Taxonomy" id="1797776"/>
    <lineage>
        <taxon>Bacteria</taxon>
        <taxon>Candidatus Daviesiibacteriota</taxon>
    </lineage>
</organism>